<feature type="non-terminal residue" evidence="2">
    <location>
        <position position="316"/>
    </location>
</feature>
<feature type="compositionally biased region" description="Basic and acidic residues" evidence="1">
    <location>
        <begin position="240"/>
        <end position="255"/>
    </location>
</feature>
<reference evidence="2" key="2">
    <citation type="submission" date="2021-08" db="EMBL/GenBank/DDBJ databases">
        <authorList>
            <person name="Gostincar C."/>
            <person name="Sun X."/>
            <person name="Song Z."/>
            <person name="Gunde-Cimerman N."/>
        </authorList>
    </citation>
    <scope>NUCLEOTIDE SEQUENCE</scope>
    <source>
        <strain evidence="2">EXF-8016</strain>
    </source>
</reference>
<dbReference type="EMBL" id="JAHFYH010000001">
    <property type="protein sequence ID" value="KAH0237680.1"/>
    <property type="molecule type" value="Genomic_DNA"/>
</dbReference>
<protein>
    <submittedName>
        <fullName evidence="2">Uncharacterized protein</fullName>
    </submittedName>
</protein>
<sequence>MSRCIASSPSVAEIASSTRCSVRLLLQPAHGVERTMTHFPRHQKEDDGLCLFNFCSNAVMPHTCLNRRGTDFAHSLACACRRINRASPFTYSLVSSALFQYKHSTRVDAVRGTVAQMIPSKPQCHMDKTRYPGAEEVVSPSFSDQQRSIFPIQLCWWSVYAKVLQTCQTRDCLKLLNGKALGHTERNVDRLQAMNSAAERTGITALDSMLRNKLRAPRNGLRLSECQLHLQSSRSSSDLGKCEHPNKQAREGEHTNAMRRRIEAPKLHVEQLLRDAPESPTEALLTDADSQSSQTWLDNHKIMVAYAAKPAQKRRC</sequence>
<dbReference type="Proteomes" id="UP000767238">
    <property type="component" value="Unassembled WGS sequence"/>
</dbReference>
<comment type="caution">
    <text evidence="2">The sequence shown here is derived from an EMBL/GenBank/DDBJ whole genome shotgun (WGS) entry which is preliminary data.</text>
</comment>
<organism evidence="2 3">
    <name type="scientific">Aureobasidium melanogenum</name>
    <name type="common">Aureobasidium pullulans var. melanogenum</name>
    <dbReference type="NCBI Taxonomy" id="46634"/>
    <lineage>
        <taxon>Eukaryota</taxon>
        <taxon>Fungi</taxon>
        <taxon>Dikarya</taxon>
        <taxon>Ascomycota</taxon>
        <taxon>Pezizomycotina</taxon>
        <taxon>Dothideomycetes</taxon>
        <taxon>Dothideomycetidae</taxon>
        <taxon>Dothideales</taxon>
        <taxon>Saccotheciaceae</taxon>
        <taxon>Aureobasidium</taxon>
    </lineage>
</organism>
<accession>A0A9P8KCN8</accession>
<reference evidence="2" key="1">
    <citation type="journal article" date="2021" name="J Fungi (Basel)">
        <title>Virulence traits and population genomics of the black yeast Aureobasidium melanogenum.</title>
        <authorList>
            <person name="Cernosa A."/>
            <person name="Sun X."/>
            <person name="Gostincar C."/>
            <person name="Fang C."/>
            <person name="Gunde-Cimerman N."/>
            <person name="Song Z."/>
        </authorList>
    </citation>
    <scope>NUCLEOTIDE SEQUENCE</scope>
    <source>
        <strain evidence="2">EXF-8016</strain>
    </source>
</reference>
<dbReference type="AlphaFoldDB" id="A0A9P8KCN8"/>
<name>A0A9P8KCN8_AURME</name>
<evidence type="ECO:0000313" key="3">
    <source>
        <dbReference type="Proteomes" id="UP000767238"/>
    </source>
</evidence>
<gene>
    <name evidence="2" type="ORF">KCV03_g100</name>
</gene>
<proteinExistence type="predicted"/>
<feature type="region of interest" description="Disordered" evidence="1">
    <location>
        <begin position="235"/>
        <end position="255"/>
    </location>
</feature>
<evidence type="ECO:0000256" key="1">
    <source>
        <dbReference type="SAM" id="MobiDB-lite"/>
    </source>
</evidence>
<evidence type="ECO:0000313" key="2">
    <source>
        <dbReference type="EMBL" id="KAH0237680.1"/>
    </source>
</evidence>